<feature type="region of interest" description="Disordered" evidence="7">
    <location>
        <begin position="365"/>
        <end position="403"/>
    </location>
</feature>
<dbReference type="Pfam" id="PF03159">
    <property type="entry name" value="XRN_N"/>
    <property type="match status" value="1"/>
</dbReference>
<protein>
    <recommendedName>
        <fullName evidence="6">5'-3' exoribonuclease</fullName>
        <ecNumber evidence="6">3.1.13.-</ecNumber>
    </recommendedName>
</protein>
<dbReference type="PANTHER" id="PTHR12341:SF7">
    <property type="entry name" value="5'-3' EXORIBONUCLEASE 1"/>
    <property type="match status" value="1"/>
</dbReference>
<keyword evidence="5 6" id="KW-0269">Exonuclease</keyword>
<dbReference type="Pfam" id="PF17846">
    <property type="entry name" value="XRN_M"/>
    <property type="match status" value="1"/>
</dbReference>
<dbReference type="OrthoDB" id="372487at2759"/>
<dbReference type="InterPro" id="IPR004859">
    <property type="entry name" value="Xrn1_N"/>
</dbReference>
<feature type="domain" description="Xrn1 N-terminal" evidence="8">
    <location>
        <begin position="1"/>
        <end position="218"/>
    </location>
</feature>
<organism evidence="10 11">
    <name type="scientific">Caligus rogercresseyi</name>
    <name type="common">Sea louse</name>
    <dbReference type="NCBI Taxonomy" id="217165"/>
    <lineage>
        <taxon>Eukaryota</taxon>
        <taxon>Metazoa</taxon>
        <taxon>Ecdysozoa</taxon>
        <taxon>Arthropoda</taxon>
        <taxon>Crustacea</taxon>
        <taxon>Multicrustacea</taxon>
        <taxon>Hexanauplia</taxon>
        <taxon>Copepoda</taxon>
        <taxon>Siphonostomatoida</taxon>
        <taxon>Caligidae</taxon>
        <taxon>Caligus</taxon>
    </lineage>
</organism>
<feature type="domain" description="Xrn1 helical" evidence="9">
    <location>
        <begin position="269"/>
        <end position="610"/>
    </location>
</feature>
<sequence>MGVPKFYRWISERYPCLSEVVKESSIPEFDHLYLDMNGIIHNCSHPNDDDPHFRLSEEAIFENIFSYVEVIFRMIRPRKVFFMAVDGVAPRAKMNQQRGRRFRTAREAAFNVKKALEKGESFHRNLLSTPTALLRAQLEFFVASKMSTDPLWRDVRVILSGHNSPGEGEHKIMDFIRFEKSKKGYDPNTRHCLYGLDADLIMLGLCTHDPHFSLLREEVKFGSRGKHSNSKVVSASKVNFHLLHLSLLREYIDLEFSMDNYGARLPFPYDLESVIDDWILMGFLVGNDFLPHLPHLHINKNALSELYSIYKEVLPSLGGYINENGVLHLKRFEKFMGALGEMELARFDEIYSDMKWIEGKTARKNKKGHHTVLPTPGPGNVSYLLDGNDEGEHNPDDRPMDSDLKQLLDSTNSFLLDDSESSSSSVEDPKEEDIEDGRDHLYHIEFRQHKRDYYMSKMGLPSVNKEALNSLARDYVRAIQWILHYYFHGCVSWAWYYNHHYAPWITDIRNFGDMKHDFNTSSQPFRPFEQLLAVLPPQSRGLIPELLQNLMVSPNSPILDFYPKDFECDLNGKRQDWEAVVLLPFIDEKRLLEAIEPLYPYLTPRDTLLNTLGPMKSYTYSIQSLGSLKAPNYFPTIDLCYAGRTRNPA</sequence>
<keyword evidence="11" id="KW-1185">Reference proteome</keyword>
<dbReference type="GO" id="GO:0000956">
    <property type="term" value="P:nuclear-transcribed mRNA catabolic process"/>
    <property type="evidence" value="ECO:0007669"/>
    <property type="project" value="TreeGrafter"/>
</dbReference>
<dbReference type="InterPro" id="IPR017151">
    <property type="entry name" value="Xrn2/3/4"/>
</dbReference>
<evidence type="ECO:0000256" key="4">
    <source>
        <dbReference type="ARBA" id="ARBA00022801"/>
    </source>
</evidence>
<dbReference type="PIRSF" id="PIRSF037239">
    <property type="entry name" value="Exonuclease_Xrn2"/>
    <property type="match status" value="1"/>
</dbReference>
<dbReference type="Proteomes" id="UP000595437">
    <property type="component" value="Chromosome 1"/>
</dbReference>
<comment type="function">
    <text evidence="6">Possesses 5'-&gt;3' exoribonuclease activity. May promote termination of transcription by RNA polymerase II.</text>
</comment>
<dbReference type="FunFam" id="3.40.50.12390:FF:000004">
    <property type="entry name" value="5'-3' exoribonuclease 1"/>
    <property type="match status" value="1"/>
</dbReference>
<comment type="similarity">
    <text evidence="1 6">Belongs to the 5'-3' exonuclease family. XRN2/RAT1 subfamily.</text>
</comment>
<accession>A0A7T8KJE1</accession>
<evidence type="ECO:0000256" key="3">
    <source>
        <dbReference type="ARBA" id="ARBA00022722"/>
    </source>
</evidence>
<dbReference type="GO" id="GO:0006397">
    <property type="term" value="P:mRNA processing"/>
    <property type="evidence" value="ECO:0007669"/>
    <property type="project" value="UniProtKB-UniRule"/>
</dbReference>
<dbReference type="PANTHER" id="PTHR12341">
    <property type="entry name" value="5'-&gt;3' EXORIBONUCLEASE"/>
    <property type="match status" value="1"/>
</dbReference>
<evidence type="ECO:0000256" key="2">
    <source>
        <dbReference type="ARBA" id="ARBA00022664"/>
    </source>
</evidence>
<keyword evidence="2 6" id="KW-0507">mRNA processing</keyword>
<dbReference type="InterPro" id="IPR027073">
    <property type="entry name" value="5_3_exoribonuclease"/>
</dbReference>
<dbReference type="AlphaFoldDB" id="A0A7T8KJE1"/>
<dbReference type="EC" id="3.1.13.-" evidence="6"/>
<dbReference type="GO" id="GO:0004534">
    <property type="term" value="F:5'-3' RNA exonuclease activity"/>
    <property type="evidence" value="ECO:0007669"/>
    <property type="project" value="UniProtKB-UniRule"/>
</dbReference>
<name>A0A7T8KJE1_CALRO</name>
<evidence type="ECO:0000259" key="9">
    <source>
        <dbReference type="Pfam" id="PF17846"/>
    </source>
</evidence>
<dbReference type="GO" id="GO:0005634">
    <property type="term" value="C:nucleus"/>
    <property type="evidence" value="ECO:0007669"/>
    <property type="project" value="InterPro"/>
</dbReference>
<evidence type="ECO:0000256" key="1">
    <source>
        <dbReference type="ARBA" id="ARBA00006994"/>
    </source>
</evidence>
<evidence type="ECO:0000256" key="6">
    <source>
        <dbReference type="PIRNR" id="PIRNR037239"/>
    </source>
</evidence>
<dbReference type="EMBL" id="CP045890">
    <property type="protein sequence ID" value="QQP57047.1"/>
    <property type="molecule type" value="Genomic_DNA"/>
</dbReference>
<evidence type="ECO:0000256" key="5">
    <source>
        <dbReference type="ARBA" id="ARBA00022839"/>
    </source>
</evidence>
<dbReference type="InterPro" id="IPR041412">
    <property type="entry name" value="Xrn1_helical"/>
</dbReference>
<dbReference type="Gene3D" id="3.40.50.12390">
    <property type="match status" value="2"/>
</dbReference>
<evidence type="ECO:0000259" key="8">
    <source>
        <dbReference type="Pfam" id="PF03159"/>
    </source>
</evidence>
<dbReference type="CDD" id="cd18673">
    <property type="entry name" value="PIN_XRN1-2-like"/>
    <property type="match status" value="1"/>
</dbReference>
<dbReference type="GO" id="GO:0016075">
    <property type="term" value="P:rRNA catabolic process"/>
    <property type="evidence" value="ECO:0007669"/>
    <property type="project" value="TreeGrafter"/>
</dbReference>
<dbReference type="GO" id="GO:0003723">
    <property type="term" value="F:RNA binding"/>
    <property type="evidence" value="ECO:0007669"/>
    <property type="project" value="TreeGrafter"/>
</dbReference>
<evidence type="ECO:0000313" key="11">
    <source>
        <dbReference type="Proteomes" id="UP000595437"/>
    </source>
</evidence>
<keyword evidence="4 6" id="KW-0378">Hydrolase</keyword>
<reference evidence="11" key="1">
    <citation type="submission" date="2021-01" db="EMBL/GenBank/DDBJ databases">
        <title>Caligus Genome Assembly.</title>
        <authorList>
            <person name="Gallardo-Escarate C."/>
        </authorList>
    </citation>
    <scope>NUCLEOTIDE SEQUENCE [LARGE SCALE GENOMIC DNA]</scope>
</reference>
<gene>
    <name evidence="10" type="ORF">FKW44_001909</name>
</gene>
<keyword evidence="3 6" id="KW-0540">Nuclease</keyword>
<evidence type="ECO:0000256" key="7">
    <source>
        <dbReference type="SAM" id="MobiDB-lite"/>
    </source>
</evidence>
<evidence type="ECO:0000313" key="10">
    <source>
        <dbReference type="EMBL" id="QQP57047.1"/>
    </source>
</evidence>
<dbReference type="Gene3D" id="1.25.40.1050">
    <property type="match status" value="1"/>
</dbReference>
<proteinExistence type="inferred from homology"/>
<feature type="region of interest" description="Disordered" evidence="7">
    <location>
        <begin position="415"/>
        <end position="434"/>
    </location>
</feature>
<feature type="compositionally biased region" description="Basic and acidic residues" evidence="7">
    <location>
        <begin position="390"/>
        <end position="403"/>
    </location>
</feature>